<feature type="transmembrane region" description="Helical" evidence="1">
    <location>
        <begin position="189"/>
        <end position="210"/>
    </location>
</feature>
<feature type="transmembrane region" description="Helical" evidence="1">
    <location>
        <begin position="302"/>
        <end position="319"/>
    </location>
</feature>
<proteinExistence type="predicted"/>
<dbReference type="Gene3D" id="3.40.1380.40">
    <property type="match status" value="1"/>
</dbReference>
<feature type="domain" description="STT3/PglB/AglB core" evidence="3">
    <location>
        <begin position="404"/>
        <end position="488"/>
    </location>
</feature>
<feature type="transmembrane region" description="Helical" evidence="1">
    <location>
        <begin position="95"/>
        <end position="115"/>
    </location>
</feature>
<evidence type="ECO:0008006" key="6">
    <source>
        <dbReference type="Google" id="ProtNLM"/>
    </source>
</evidence>
<protein>
    <recommendedName>
        <fullName evidence="6">Oligosaccharyl transferase STT3 subunit</fullName>
    </recommendedName>
</protein>
<dbReference type="InterPro" id="IPR048999">
    <property type="entry name" value="STT3-PglB_core"/>
</dbReference>
<feature type="transmembrane region" description="Helical" evidence="1">
    <location>
        <begin position="5"/>
        <end position="24"/>
    </location>
</feature>
<dbReference type="RefSeq" id="WP_200673803.1">
    <property type="nucleotide sequence ID" value="NZ_JAACYA010000001.1"/>
</dbReference>
<feature type="transmembrane region" description="Helical" evidence="1">
    <location>
        <begin position="68"/>
        <end position="88"/>
    </location>
</feature>
<dbReference type="Proteomes" id="UP000772812">
    <property type="component" value="Unassembled WGS sequence"/>
</dbReference>
<organism evidence="4 5">
    <name type="scientific">Persephonella atlantica</name>
    <dbReference type="NCBI Taxonomy" id="2699429"/>
    <lineage>
        <taxon>Bacteria</taxon>
        <taxon>Pseudomonadati</taxon>
        <taxon>Aquificota</taxon>
        <taxon>Aquificia</taxon>
        <taxon>Aquificales</taxon>
        <taxon>Hydrogenothermaceae</taxon>
        <taxon>Persephonella</taxon>
    </lineage>
</organism>
<dbReference type="EMBL" id="JAACYA010000001">
    <property type="protein sequence ID" value="MBK3332435.1"/>
    <property type="molecule type" value="Genomic_DNA"/>
</dbReference>
<feature type="transmembrane region" description="Helical" evidence="1">
    <location>
        <begin position="222"/>
        <end position="246"/>
    </location>
</feature>
<reference evidence="4 5" key="1">
    <citation type="journal article" date="2021" name="Syst. Appl. Microbiol.">
        <title>Persephonella atlantica sp. nov.: How to adapt to physico-chemical gradients in high temperature hydrothermal habitats.</title>
        <authorList>
            <person name="Francois D.X."/>
            <person name="Godfroy A."/>
            <person name="Mathien C."/>
            <person name="Aube J."/>
            <person name="Cathalot C."/>
            <person name="Lesongeur F."/>
            <person name="L'Haridon S."/>
            <person name="Philippon X."/>
            <person name="Roussel E.G."/>
        </authorList>
    </citation>
    <scope>NUCLEOTIDE SEQUENCE [LARGE SCALE GENOMIC DNA]</scope>
    <source>
        <strain evidence="4 5">MO1340</strain>
    </source>
</reference>
<sequence length="649" mass="76978">MKRRVFFEWGFVVVVYLFYVWVHFRNLKFFDKDNVFSSYDGYWYGRLAKNIFEGLYTGIDYLTNVPDYAYIPVTPMISLMAAYLSKVLNIPIEQIFLYMPVLLGGLFIIPMYLWIRKYLPFFVFVGGALIGLFNTIYYYRTGVGRFDTDSLILFFIFLIFIFLTEAIKNKEKSYLNLIIAGILFNLFMWWYYKPVLLLFFVSSLFLGLLAEKYQIKDIAKKVLFFLVIISPFYLKPALYSVFHYLYGYILKQPSGIIPFSITGSIQELQPVSFDLFVYYLTDNIGVVLIGFIGLVLLLIFHFRVMIVALPFIVLGLLSFKAGSRFLMYFAPFLGMGVGYFVFVMNRYLNERMIKTGLLKIVLSVSMLVFLIFVSVNSNIVDTKVKPIFTDRLYETLGRVPIEKDSYVWTWWDYGNLIEYRLGLGTFIDNHSFNQIKIYFYAHSMLLSDSTKAKNMISFLTNNLYKNYGLNIKTAEDSQKLKDRAINYNAFPQKRVYVFTFPVDIHKDIIFKIGAWGNKDYQTFSLKRAFFKCIEEKDVYNCGRYKFDKRFVLFYPDDENFYKSNPYREVRFVEIKPYEKNYYSVLYSSSNPKKNLFMEFIKYKGEMYLLMMDYRFKDSLFHRMMIFDKDLKDFEPVYVDFPLITVYSVK</sequence>
<keyword evidence="1" id="KW-0812">Transmembrane</keyword>
<feature type="transmembrane region" description="Helical" evidence="1">
    <location>
        <begin position="325"/>
        <end position="344"/>
    </location>
</feature>
<evidence type="ECO:0000259" key="3">
    <source>
        <dbReference type="Pfam" id="PF21436"/>
    </source>
</evidence>
<feature type="domain" description="Oligosaccharyl transferase STT3 N-terminal" evidence="2">
    <location>
        <begin position="33"/>
        <end position="373"/>
    </location>
</feature>
<comment type="caution">
    <text evidence="4">The sequence shown here is derived from an EMBL/GenBank/DDBJ whole genome shotgun (WGS) entry which is preliminary data.</text>
</comment>
<accession>A0ABS1GHT5</accession>
<name>A0ABS1GHT5_9AQUI</name>
<gene>
    <name evidence="4" type="ORF">GWK41_05090</name>
</gene>
<keyword evidence="1" id="KW-0472">Membrane</keyword>
<feature type="transmembrane region" description="Helical" evidence="1">
    <location>
        <begin position="121"/>
        <end position="139"/>
    </location>
</feature>
<feature type="transmembrane region" description="Helical" evidence="1">
    <location>
        <begin position="356"/>
        <end position="375"/>
    </location>
</feature>
<evidence type="ECO:0000259" key="2">
    <source>
        <dbReference type="Pfam" id="PF02516"/>
    </source>
</evidence>
<feature type="transmembrane region" description="Helical" evidence="1">
    <location>
        <begin position="276"/>
        <end position="297"/>
    </location>
</feature>
<dbReference type="Pfam" id="PF02516">
    <property type="entry name" value="STT3"/>
    <property type="match status" value="1"/>
</dbReference>
<keyword evidence="1" id="KW-1133">Transmembrane helix</keyword>
<evidence type="ECO:0000313" key="5">
    <source>
        <dbReference type="Proteomes" id="UP000772812"/>
    </source>
</evidence>
<evidence type="ECO:0000313" key="4">
    <source>
        <dbReference type="EMBL" id="MBK3332435.1"/>
    </source>
</evidence>
<dbReference type="Pfam" id="PF21436">
    <property type="entry name" value="STT3-PglB_core"/>
    <property type="match status" value="1"/>
</dbReference>
<dbReference type="InterPro" id="IPR048307">
    <property type="entry name" value="STT3_N"/>
</dbReference>
<keyword evidence="5" id="KW-1185">Reference proteome</keyword>
<evidence type="ECO:0000256" key="1">
    <source>
        <dbReference type="SAM" id="Phobius"/>
    </source>
</evidence>
<feature type="transmembrane region" description="Helical" evidence="1">
    <location>
        <begin position="151"/>
        <end position="169"/>
    </location>
</feature>